<gene>
    <name evidence="6" type="ORF">OM075_17240</name>
</gene>
<dbReference type="InterPro" id="IPR022853">
    <property type="entry name" value="FloA"/>
</dbReference>
<name>A0AAE3M6J3_9BACT</name>
<feature type="compositionally biased region" description="Basic and acidic residues" evidence="5">
    <location>
        <begin position="21"/>
        <end position="34"/>
    </location>
</feature>
<evidence type="ECO:0000313" key="7">
    <source>
        <dbReference type="Proteomes" id="UP001209229"/>
    </source>
</evidence>
<keyword evidence="3" id="KW-1133">Transmembrane helix</keyword>
<accession>A0AAE3M6J3</accession>
<dbReference type="AlphaFoldDB" id="A0AAE3M6J3"/>
<keyword evidence="2" id="KW-0812">Transmembrane</keyword>
<organism evidence="6 7">
    <name type="scientific">Plebeiibacterium sediminum</name>
    <dbReference type="NCBI Taxonomy" id="2992112"/>
    <lineage>
        <taxon>Bacteria</taxon>
        <taxon>Pseudomonadati</taxon>
        <taxon>Bacteroidota</taxon>
        <taxon>Bacteroidia</taxon>
        <taxon>Marinilabiliales</taxon>
        <taxon>Marinilabiliaceae</taxon>
        <taxon>Plebeiibacterium</taxon>
    </lineage>
</organism>
<evidence type="ECO:0000256" key="5">
    <source>
        <dbReference type="SAM" id="MobiDB-lite"/>
    </source>
</evidence>
<feature type="non-terminal residue" evidence="6">
    <location>
        <position position="1"/>
    </location>
</feature>
<dbReference type="Proteomes" id="UP001209229">
    <property type="component" value="Unassembled WGS sequence"/>
</dbReference>
<evidence type="ECO:0000256" key="2">
    <source>
        <dbReference type="ARBA" id="ARBA00022692"/>
    </source>
</evidence>
<comment type="caution">
    <text evidence="6">The sequence shown here is derived from an EMBL/GenBank/DDBJ whole genome shotgun (WGS) entry which is preliminary data.</text>
</comment>
<evidence type="ECO:0000256" key="4">
    <source>
        <dbReference type="ARBA" id="ARBA00023136"/>
    </source>
</evidence>
<proteinExistence type="predicted"/>
<keyword evidence="4" id="KW-0472">Membrane</keyword>
<dbReference type="EMBL" id="JAPDPJ010000046">
    <property type="protein sequence ID" value="MCW3788216.1"/>
    <property type="molecule type" value="Genomic_DNA"/>
</dbReference>
<protein>
    <submittedName>
        <fullName evidence="6">Flotillin-like FloA family protein</fullName>
    </submittedName>
</protein>
<keyword evidence="7" id="KW-1185">Reference proteome</keyword>
<keyword evidence="1" id="KW-1003">Cell membrane</keyword>
<reference evidence="6" key="1">
    <citation type="submission" date="2022-10" db="EMBL/GenBank/DDBJ databases">
        <authorList>
            <person name="Yu W.X."/>
        </authorList>
    </citation>
    <scope>NUCLEOTIDE SEQUENCE</scope>
    <source>
        <strain evidence="6">AAT</strain>
    </source>
</reference>
<dbReference type="Pfam" id="PF12127">
    <property type="entry name" value="FloA"/>
    <property type="match status" value="1"/>
</dbReference>
<sequence>RSGNLGVLDYLKMKNIEADTSMRDSISKSSPDKPKKNKKKLGA</sequence>
<dbReference type="RefSeq" id="WP_301191777.1">
    <property type="nucleotide sequence ID" value="NZ_JAPDPJ010000046.1"/>
</dbReference>
<feature type="region of interest" description="Disordered" evidence="5">
    <location>
        <begin position="21"/>
        <end position="43"/>
    </location>
</feature>
<evidence type="ECO:0000256" key="3">
    <source>
        <dbReference type="ARBA" id="ARBA00022989"/>
    </source>
</evidence>
<evidence type="ECO:0000313" key="6">
    <source>
        <dbReference type="EMBL" id="MCW3788216.1"/>
    </source>
</evidence>
<evidence type="ECO:0000256" key="1">
    <source>
        <dbReference type="ARBA" id="ARBA00022475"/>
    </source>
</evidence>